<accession>A0A9W4WRL1</accession>
<dbReference type="GO" id="GO:0001522">
    <property type="term" value="P:pseudouridine synthesis"/>
    <property type="evidence" value="ECO:0007669"/>
    <property type="project" value="InterPro"/>
</dbReference>
<dbReference type="GO" id="GO:0003723">
    <property type="term" value="F:RNA binding"/>
    <property type="evidence" value="ECO:0007669"/>
    <property type="project" value="InterPro"/>
</dbReference>
<dbReference type="Gene3D" id="3.80.10.10">
    <property type="entry name" value="Ribonuclease Inhibitor"/>
    <property type="match status" value="1"/>
</dbReference>
<name>A0A9W4WRL1_9GLOM</name>
<dbReference type="SUPFAM" id="SSF55120">
    <property type="entry name" value="Pseudouridine synthase"/>
    <property type="match status" value="1"/>
</dbReference>
<sequence>KNYPKESRKDVNELSVENKNLEGSLDLSDFKNLEKLDCSHNQLTNLNLSQNSQLEEIYVDKFPKNETSEYLGCEGKKRNEIEKLNISEKGLEGNLDLNDFVNLKELNCSKNNLTSLNINSLFSLKSRIQQGIYNRFYGSLEYFRNFTKLENLNIKNTDVGYGLEYLPRNVAYVDCLSEERLESRANDIYEELQPFVDYNKGEEVVKNNETLFLKELPTRLYSIKKDKVEETKDQLCIIQEGEEATKDKENEIPKMRQYYSNAEVTLIALDDEVGDVNNTSLIDILTLNQASYTDVGKYNSRNEFNKGTKKIATPAIKSRGRSVPVDGIYSILGLLPYGNQQLRMDMLNPCLDMEKATPQMACKKWEELSEKEKKDQQKNGSTSIEGEIEVTFPKTAHEKLLPFGKEGIELFATNYIIEKADESINKVEEGFETDEGLYEKNITVRAVRKTGKKIYSERLNLTDAYHRIGLVELGNEEGFKEEAIQPTEFTVQGCIENILSKIFRKKVSILAASRTDKGVHAREQKFTFRLDWLFSQARLFSLLKKALCKYVLVKKVEKVDDGFHPIHQVLRKEYRYFINVGKYDIFQKNYR</sequence>
<dbReference type="Gene3D" id="3.30.70.580">
    <property type="entry name" value="Pseudouridine synthase I, catalytic domain, N-terminal subdomain"/>
    <property type="match status" value="1"/>
</dbReference>
<dbReference type="SUPFAM" id="SSF52058">
    <property type="entry name" value="L domain-like"/>
    <property type="match status" value="1"/>
</dbReference>
<feature type="non-terminal residue" evidence="3">
    <location>
        <position position="1"/>
    </location>
</feature>
<organism evidence="3 4">
    <name type="scientific">Funneliformis geosporum</name>
    <dbReference type="NCBI Taxonomy" id="1117311"/>
    <lineage>
        <taxon>Eukaryota</taxon>
        <taxon>Fungi</taxon>
        <taxon>Fungi incertae sedis</taxon>
        <taxon>Mucoromycota</taxon>
        <taxon>Glomeromycotina</taxon>
        <taxon>Glomeromycetes</taxon>
        <taxon>Glomerales</taxon>
        <taxon>Glomeraceae</taxon>
        <taxon>Funneliformis</taxon>
    </lineage>
</organism>
<gene>
    <name evidence="3" type="ORF">FWILDA_LOCUS9934</name>
</gene>
<dbReference type="InterPro" id="IPR010730">
    <property type="entry name" value="HET"/>
</dbReference>
<dbReference type="OrthoDB" id="2157530at2759"/>
<feature type="domain" description="Heterokaryon incompatibility" evidence="2">
    <location>
        <begin position="233"/>
        <end position="294"/>
    </location>
</feature>
<reference evidence="3" key="1">
    <citation type="submission" date="2022-08" db="EMBL/GenBank/DDBJ databases">
        <authorList>
            <person name="Kallberg Y."/>
            <person name="Tangrot J."/>
            <person name="Rosling A."/>
        </authorList>
    </citation>
    <scope>NUCLEOTIDE SEQUENCE</scope>
    <source>
        <strain evidence="3">Wild A</strain>
    </source>
</reference>
<evidence type="ECO:0000313" key="4">
    <source>
        <dbReference type="Proteomes" id="UP001153678"/>
    </source>
</evidence>
<keyword evidence="1" id="KW-0413">Isomerase</keyword>
<proteinExistence type="predicted"/>
<dbReference type="PROSITE" id="PS51450">
    <property type="entry name" value="LRR"/>
    <property type="match status" value="1"/>
</dbReference>
<protein>
    <submittedName>
        <fullName evidence="3">8525_t:CDS:1</fullName>
    </submittedName>
</protein>
<dbReference type="Proteomes" id="UP001153678">
    <property type="component" value="Unassembled WGS sequence"/>
</dbReference>
<dbReference type="InterPro" id="IPR020094">
    <property type="entry name" value="TruA/RsuA/RluB/E/F_N"/>
</dbReference>
<dbReference type="InterPro" id="IPR020103">
    <property type="entry name" value="PsdUridine_synth_cat_dom_sf"/>
</dbReference>
<evidence type="ECO:0000313" key="3">
    <source>
        <dbReference type="EMBL" id="CAI2181141.1"/>
    </source>
</evidence>
<dbReference type="AlphaFoldDB" id="A0A9W4WRL1"/>
<dbReference type="GO" id="GO:0009982">
    <property type="term" value="F:pseudouridine synthase activity"/>
    <property type="evidence" value="ECO:0007669"/>
    <property type="project" value="InterPro"/>
</dbReference>
<comment type="caution">
    <text evidence="3">The sequence shown here is derived from an EMBL/GenBank/DDBJ whole genome shotgun (WGS) entry which is preliminary data.</text>
</comment>
<dbReference type="InterPro" id="IPR032675">
    <property type="entry name" value="LRR_dom_sf"/>
</dbReference>
<dbReference type="Pfam" id="PF06985">
    <property type="entry name" value="HET"/>
    <property type="match status" value="1"/>
</dbReference>
<dbReference type="InterPro" id="IPR001611">
    <property type="entry name" value="Leu-rich_rpt"/>
</dbReference>
<keyword evidence="4" id="KW-1185">Reference proteome</keyword>
<evidence type="ECO:0000259" key="2">
    <source>
        <dbReference type="Pfam" id="PF06985"/>
    </source>
</evidence>
<dbReference type="EMBL" id="CAMKVN010002445">
    <property type="protein sequence ID" value="CAI2181141.1"/>
    <property type="molecule type" value="Genomic_DNA"/>
</dbReference>
<evidence type="ECO:0000256" key="1">
    <source>
        <dbReference type="ARBA" id="ARBA00023235"/>
    </source>
</evidence>